<dbReference type="GO" id="GO:0005829">
    <property type="term" value="C:cytosol"/>
    <property type="evidence" value="ECO:0007669"/>
    <property type="project" value="TreeGrafter"/>
</dbReference>
<keyword evidence="2" id="KW-0560">Oxidoreductase</keyword>
<accession>A0AAW9SVF7</accession>
<reference evidence="4 5" key="1">
    <citation type="submission" date="2024-05" db="EMBL/GenBank/DDBJ databases">
        <title>Genome sequence of Ponticoccus litoralis KCCM 90028.</title>
        <authorList>
            <person name="Kim J.M."/>
            <person name="Lee J.K."/>
            <person name="Choi B.J."/>
            <person name="Bayburt H."/>
            <person name="Baek J.H."/>
            <person name="Jeon C.O."/>
        </authorList>
    </citation>
    <scope>NUCLEOTIDE SEQUENCE [LARGE SCALE GENOMIC DNA]</scope>
    <source>
        <strain evidence="4 5">KCCM 90028</strain>
    </source>
</reference>
<dbReference type="Proteomes" id="UP001428774">
    <property type="component" value="Unassembled WGS sequence"/>
</dbReference>
<gene>
    <name evidence="4" type="ORF">ABFB10_20235</name>
</gene>
<dbReference type="EMBL" id="JBDNCH010000002">
    <property type="protein sequence ID" value="MEN9062958.1"/>
    <property type="molecule type" value="Genomic_DNA"/>
</dbReference>
<dbReference type="GO" id="GO:0003955">
    <property type="term" value="F:NAD(P)H dehydrogenase (quinone) activity"/>
    <property type="evidence" value="ECO:0007669"/>
    <property type="project" value="TreeGrafter"/>
</dbReference>
<evidence type="ECO:0000256" key="2">
    <source>
        <dbReference type="ARBA" id="ARBA00023002"/>
    </source>
</evidence>
<dbReference type="RefSeq" id="WP_347167885.1">
    <property type="nucleotide sequence ID" value="NZ_JBDNCH010000002.1"/>
</dbReference>
<dbReference type="PANTHER" id="PTHR10204:SF34">
    <property type="entry name" value="NAD(P)H DEHYDROGENASE [QUINONE] 1 ISOFORM 1"/>
    <property type="match status" value="1"/>
</dbReference>
<comment type="similarity">
    <text evidence="1">Belongs to the NAD(P)H dehydrogenase (quinone) family.</text>
</comment>
<comment type="caution">
    <text evidence="4">The sequence shown here is derived from an EMBL/GenBank/DDBJ whole genome shotgun (WGS) entry which is preliminary data.</text>
</comment>
<dbReference type="AlphaFoldDB" id="A0AAW9SVF7"/>
<dbReference type="PANTHER" id="PTHR10204">
    <property type="entry name" value="NAD P H OXIDOREDUCTASE-RELATED"/>
    <property type="match status" value="1"/>
</dbReference>
<feature type="domain" description="Flavodoxin-like fold" evidence="3">
    <location>
        <begin position="1"/>
        <end position="148"/>
    </location>
</feature>
<dbReference type="InterPro" id="IPR051545">
    <property type="entry name" value="NAD(P)H_dehydrogenase_qn"/>
</dbReference>
<dbReference type="InterPro" id="IPR029039">
    <property type="entry name" value="Flavoprotein-like_sf"/>
</dbReference>
<dbReference type="Pfam" id="PF02525">
    <property type="entry name" value="Flavodoxin_2"/>
    <property type="match status" value="1"/>
</dbReference>
<organism evidence="4 5">
    <name type="scientific">Ponticoccus litoralis</name>
    <dbReference type="NCBI Taxonomy" id="422297"/>
    <lineage>
        <taxon>Bacteria</taxon>
        <taxon>Pseudomonadati</taxon>
        <taxon>Pseudomonadota</taxon>
        <taxon>Alphaproteobacteria</taxon>
        <taxon>Rhodobacterales</taxon>
        <taxon>Roseobacteraceae</taxon>
        <taxon>Ponticoccus</taxon>
    </lineage>
</organism>
<sequence length="192" mass="21298">MKIRLILAHPLQDSLNARLAAHVGARLRAMGHDLAVTDLYAEGFAPVLTASERARYYGAPFEDRAGLAGVEGLVLVFPTWWFGLPAILKGWIDRSFLPGVAYDHAPGGGAMVPRLTNLTRVMAITTLGAPWWYDRLIARRPVHKALKWGVIRPVAPRARFAMAALHRAETATEPRIAGFESRLSRRLTRHFS</sequence>
<name>A0AAW9SVF7_9RHOB</name>
<dbReference type="InterPro" id="IPR003680">
    <property type="entry name" value="Flavodoxin_fold"/>
</dbReference>
<evidence type="ECO:0000313" key="5">
    <source>
        <dbReference type="Proteomes" id="UP001428774"/>
    </source>
</evidence>
<keyword evidence="5" id="KW-1185">Reference proteome</keyword>
<proteinExistence type="inferred from homology"/>
<dbReference type="Gene3D" id="3.40.50.360">
    <property type="match status" value="1"/>
</dbReference>
<evidence type="ECO:0000256" key="1">
    <source>
        <dbReference type="ARBA" id="ARBA00006252"/>
    </source>
</evidence>
<protein>
    <submittedName>
        <fullName evidence="4">NAD(P)H-dependent oxidoreductase</fullName>
    </submittedName>
</protein>
<evidence type="ECO:0000313" key="4">
    <source>
        <dbReference type="EMBL" id="MEN9062958.1"/>
    </source>
</evidence>
<dbReference type="SUPFAM" id="SSF52218">
    <property type="entry name" value="Flavoproteins"/>
    <property type="match status" value="1"/>
</dbReference>
<evidence type="ECO:0000259" key="3">
    <source>
        <dbReference type="Pfam" id="PF02525"/>
    </source>
</evidence>